<keyword evidence="3" id="KW-1185">Reference proteome</keyword>
<proteinExistence type="predicted"/>
<accession>A0A9Q0MJ08</accession>
<evidence type="ECO:0000313" key="3">
    <source>
        <dbReference type="Proteomes" id="UP001151699"/>
    </source>
</evidence>
<keyword evidence="1" id="KW-0732">Signal</keyword>
<dbReference type="EMBL" id="WJQU01006302">
    <property type="protein sequence ID" value="KAJ6598541.1"/>
    <property type="molecule type" value="Genomic_DNA"/>
</dbReference>
<comment type="caution">
    <text evidence="2">The sequence shown here is derived from an EMBL/GenBank/DDBJ whole genome shotgun (WGS) entry which is preliminary data.</text>
</comment>
<organism evidence="2 3">
    <name type="scientific">Pseudolycoriella hygida</name>
    <dbReference type="NCBI Taxonomy" id="35572"/>
    <lineage>
        <taxon>Eukaryota</taxon>
        <taxon>Metazoa</taxon>
        <taxon>Ecdysozoa</taxon>
        <taxon>Arthropoda</taxon>
        <taxon>Hexapoda</taxon>
        <taxon>Insecta</taxon>
        <taxon>Pterygota</taxon>
        <taxon>Neoptera</taxon>
        <taxon>Endopterygota</taxon>
        <taxon>Diptera</taxon>
        <taxon>Nematocera</taxon>
        <taxon>Sciaroidea</taxon>
        <taxon>Sciaridae</taxon>
        <taxon>Pseudolycoriella</taxon>
    </lineage>
</organism>
<dbReference type="AlphaFoldDB" id="A0A9Q0MJ08"/>
<feature type="chain" id="PRO_5040161613" evidence="1">
    <location>
        <begin position="23"/>
        <end position="64"/>
    </location>
</feature>
<protein>
    <submittedName>
        <fullName evidence="2">Uncharacterized protein</fullName>
    </submittedName>
</protein>
<gene>
    <name evidence="2" type="ORF">Bhyg_18025</name>
</gene>
<evidence type="ECO:0000313" key="2">
    <source>
        <dbReference type="EMBL" id="KAJ6598541.1"/>
    </source>
</evidence>
<feature type="signal peptide" evidence="1">
    <location>
        <begin position="1"/>
        <end position="22"/>
    </location>
</feature>
<sequence length="64" mass="7146">TMPCFILFKCLLQGNAVKIAQAGHDNGHDQQVSFSVKKILRNLKKKDNCMCKPDSAENLKLKAD</sequence>
<evidence type="ECO:0000256" key="1">
    <source>
        <dbReference type="SAM" id="SignalP"/>
    </source>
</evidence>
<dbReference type="Proteomes" id="UP001151699">
    <property type="component" value="Unassembled WGS sequence"/>
</dbReference>
<name>A0A9Q0MJ08_9DIPT</name>
<reference evidence="2" key="1">
    <citation type="submission" date="2022-07" db="EMBL/GenBank/DDBJ databases">
        <authorList>
            <person name="Trinca V."/>
            <person name="Uliana J.V.C."/>
            <person name="Torres T.T."/>
            <person name="Ward R.J."/>
            <person name="Monesi N."/>
        </authorList>
    </citation>
    <scope>NUCLEOTIDE SEQUENCE</scope>
    <source>
        <strain evidence="2">HSMRA1968</strain>
        <tissue evidence="2">Whole embryos</tissue>
    </source>
</reference>
<feature type="non-terminal residue" evidence="2">
    <location>
        <position position="1"/>
    </location>
</feature>
<feature type="non-terminal residue" evidence="2">
    <location>
        <position position="64"/>
    </location>
</feature>